<dbReference type="EMBL" id="LCMJ01000034">
    <property type="protein sequence ID" value="KKU34485.1"/>
    <property type="molecule type" value="Genomic_DNA"/>
</dbReference>
<evidence type="ECO:0000313" key="2">
    <source>
        <dbReference type="EMBL" id="KKU34485.1"/>
    </source>
</evidence>
<keyword evidence="1" id="KW-0472">Membrane</keyword>
<dbReference type="Proteomes" id="UP000034067">
    <property type="component" value="Unassembled WGS sequence"/>
</dbReference>
<accession>A0A0G1SMG0</accession>
<evidence type="ECO:0000256" key="1">
    <source>
        <dbReference type="SAM" id="Phobius"/>
    </source>
</evidence>
<keyword evidence="1" id="KW-1133">Transmembrane helix</keyword>
<gene>
    <name evidence="2" type="ORF">UX48_C0034G0006</name>
</gene>
<evidence type="ECO:0000313" key="3">
    <source>
        <dbReference type="Proteomes" id="UP000034067"/>
    </source>
</evidence>
<dbReference type="AlphaFoldDB" id="A0A0G1SMG0"/>
<name>A0A0G1SMG0_9BACT</name>
<organism evidence="2 3">
    <name type="scientific">Candidatus Azambacteria bacterium GW2011_GWB1_46_27</name>
    <dbReference type="NCBI Taxonomy" id="1618617"/>
    <lineage>
        <taxon>Bacteria</taxon>
        <taxon>Candidatus Azamiibacteriota</taxon>
    </lineage>
</organism>
<feature type="transmembrane region" description="Helical" evidence="1">
    <location>
        <begin position="25"/>
        <end position="49"/>
    </location>
</feature>
<protein>
    <submittedName>
        <fullName evidence="2">Uncharacterized protein</fullName>
    </submittedName>
</protein>
<comment type="caution">
    <text evidence="2">The sequence shown here is derived from an EMBL/GenBank/DDBJ whole genome shotgun (WGS) entry which is preliminary data.</text>
</comment>
<reference evidence="2 3" key="1">
    <citation type="journal article" date="2015" name="Nature">
        <title>rRNA introns, odd ribosomes, and small enigmatic genomes across a large radiation of phyla.</title>
        <authorList>
            <person name="Brown C.T."/>
            <person name="Hug L.A."/>
            <person name="Thomas B.C."/>
            <person name="Sharon I."/>
            <person name="Castelle C.J."/>
            <person name="Singh A."/>
            <person name="Wilkins M.J."/>
            <person name="Williams K.H."/>
            <person name="Banfield J.F."/>
        </authorList>
    </citation>
    <scope>NUCLEOTIDE SEQUENCE [LARGE SCALE GENOMIC DNA]</scope>
</reference>
<proteinExistence type="predicted"/>
<keyword evidence="1" id="KW-0812">Transmembrane</keyword>
<sequence>MENSGIGKKHDVIIKFYLTPRHESVGAIFIFSLTTRICVIAMEELLLAYHNYRRAAMPLFSVIKEAIIEQFDSFGDAEIDGRDA</sequence>